<dbReference type="AlphaFoldDB" id="A0A1I7WRV5"/>
<dbReference type="Gene3D" id="1.10.1420.10">
    <property type="match status" value="2"/>
</dbReference>
<accession>A0A1I7WRV5</accession>
<evidence type="ECO:0000313" key="2">
    <source>
        <dbReference type="Proteomes" id="UP000095283"/>
    </source>
</evidence>
<evidence type="ECO:0000313" key="3">
    <source>
        <dbReference type="WBParaSite" id="Hba_07821"/>
    </source>
</evidence>
<dbReference type="InterPro" id="IPR036187">
    <property type="entry name" value="DNA_mismatch_repair_MutS_sf"/>
</dbReference>
<protein>
    <submittedName>
        <fullName evidence="3">MutS_IV domain-containing protein</fullName>
    </submittedName>
</protein>
<dbReference type="WBParaSite" id="Hba_07821">
    <property type="protein sequence ID" value="Hba_07821"/>
    <property type="gene ID" value="Hba_07821"/>
</dbReference>
<feature type="domain" description="DNA mismatch repair protein MutS clamp" evidence="1">
    <location>
        <begin position="122"/>
        <end position="212"/>
    </location>
</feature>
<reference evidence="3" key="1">
    <citation type="submission" date="2016-11" db="UniProtKB">
        <authorList>
            <consortium name="WormBaseParasite"/>
        </authorList>
    </citation>
    <scope>IDENTIFICATION</scope>
</reference>
<proteinExistence type="predicted"/>
<dbReference type="GO" id="GO:0030983">
    <property type="term" value="F:mismatched DNA binding"/>
    <property type="evidence" value="ECO:0007669"/>
    <property type="project" value="InterPro"/>
</dbReference>
<dbReference type="Pfam" id="PF05190">
    <property type="entry name" value="MutS_IV"/>
    <property type="match status" value="1"/>
</dbReference>
<keyword evidence="2" id="KW-1185">Reference proteome</keyword>
<evidence type="ECO:0000259" key="1">
    <source>
        <dbReference type="Pfam" id="PF05190"/>
    </source>
</evidence>
<dbReference type="InterPro" id="IPR007861">
    <property type="entry name" value="DNA_mismatch_repair_MutS_clamp"/>
</dbReference>
<dbReference type="Proteomes" id="UP000095283">
    <property type="component" value="Unplaced"/>
</dbReference>
<dbReference type="GO" id="GO:0006298">
    <property type="term" value="P:mismatch repair"/>
    <property type="evidence" value="ECO:0007669"/>
    <property type="project" value="InterPro"/>
</dbReference>
<dbReference type="SUPFAM" id="SSF48334">
    <property type="entry name" value="DNA repair protein MutS, domain III"/>
    <property type="match status" value="1"/>
</dbReference>
<organism evidence="2 3">
    <name type="scientific">Heterorhabditis bacteriophora</name>
    <name type="common">Entomopathogenic nematode worm</name>
    <dbReference type="NCBI Taxonomy" id="37862"/>
    <lineage>
        <taxon>Eukaryota</taxon>
        <taxon>Metazoa</taxon>
        <taxon>Ecdysozoa</taxon>
        <taxon>Nematoda</taxon>
        <taxon>Chromadorea</taxon>
        <taxon>Rhabditida</taxon>
        <taxon>Rhabditina</taxon>
        <taxon>Rhabditomorpha</taxon>
        <taxon>Strongyloidea</taxon>
        <taxon>Heterorhabditidae</taxon>
        <taxon>Heterorhabditis</taxon>
    </lineage>
</organism>
<name>A0A1I7WRV5_HETBA</name>
<sequence length="236" mass="27066">MVEMDFATYRALDIFAEHRKKELGWRRALKGCDSGRMIFRRMKGASAKVAHWKNLYETLGCLVSIGRLLSDADLRLELIEEEMEHFGEILAETTTVIAAIVNHKRIDFEESKTENRLVVNLGVDPELDETKNLYRKLPAILTDVAQDEANRLQAVSCSVGYVPMVGYLLALPADYPVHLFPDLQVIYSTENAIHVKSNRMNRLDEEMGDVKMQIIDRETTIMLREGHIRYPLDQTQ</sequence>
<dbReference type="GO" id="GO:0005524">
    <property type="term" value="F:ATP binding"/>
    <property type="evidence" value="ECO:0007669"/>
    <property type="project" value="InterPro"/>
</dbReference>